<gene>
    <name evidence="2" type="ORF">F4694_002563</name>
</gene>
<dbReference type="Gene3D" id="1.10.530.10">
    <property type="match status" value="1"/>
</dbReference>
<dbReference type="InterPro" id="IPR051922">
    <property type="entry name" value="Bact_Sporulation_Assoc"/>
</dbReference>
<reference evidence="3" key="1">
    <citation type="submission" date="2020-07" db="EMBL/GenBank/DDBJ databases">
        <authorList>
            <person name="Partida-Martinez L."/>
            <person name="Huntemann M."/>
            <person name="Clum A."/>
            <person name="Wang J."/>
            <person name="Palaniappan K."/>
            <person name="Ritter S."/>
            <person name="Chen I.-M."/>
            <person name="Stamatis D."/>
            <person name="Reddy T."/>
            <person name="O'Malley R."/>
            <person name="Daum C."/>
            <person name="Shapiro N."/>
            <person name="Ivanova N."/>
            <person name="Kyrpides N."/>
            <person name="Woyke T."/>
        </authorList>
    </citation>
    <scope>NUCLEOTIDE SEQUENCE [LARGE SCALE GENOMIC DNA]</scope>
    <source>
        <strain evidence="3">AT2.8</strain>
    </source>
</reference>
<proteinExistence type="predicted"/>
<dbReference type="PANTHER" id="PTHR30032:SF8">
    <property type="entry name" value="GERMINATION-SPECIFIC N-ACETYLMURAMOYL-L-ALANINE AMIDASE"/>
    <property type="match status" value="1"/>
</dbReference>
<keyword evidence="1" id="KW-0732">Signal</keyword>
<dbReference type="Gene3D" id="3.40.50.12090">
    <property type="match status" value="2"/>
</dbReference>
<feature type="chain" id="PRO_5032842574" evidence="1">
    <location>
        <begin position="25"/>
        <end position="617"/>
    </location>
</feature>
<reference evidence="3" key="2">
    <citation type="submission" date="2020-08" db="EMBL/GenBank/DDBJ databases">
        <title>The Agave Microbiome: Exploring the role of microbial communities in plant adaptations to desert environments.</title>
        <authorList>
            <person name="Partida-Martinez L.P."/>
        </authorList>
    </citation>
    <scope>NUCLEOTIDE SEQUENCE [LARGE SCALE GENOMIC DNA]</scope>
    <source>
        <strain evidence="3">AT2.8</strain>
    </source>
</reference>
<protein>
    <submittedName>
        <fullName evidence="2">Cell wall-binding protein</fullName>
    </submittedName>
</protein>
<feature type="signal peptide" evidence="1">
    <location>
        <begin position="1"/>
        <end position="24"/>
    </location>
</feature>
<dbReference type="InterPro" id="IPR007253">
    <property type="entry name" value="Cell_wall-bd_2"/>
</dbReference>
<dbReference type="InterPro" id="IPR023346">
    <property type="entry name" value="Lysozyme-like_dom_sf"/>
</dbReference>
<sequence>MRKVFSILVVFLLVVTSSPQSLFAAENFERVTSQSQALTYPCAQPGVEYTCSEINEMLTESAIAHGIPPEVAKAVAFRESNWQQWEDKEQTIPTFNKNNDGGIGIMQVTDKSGRFNEESLKNDIQYNIDKGLEILNEKWELGIRGVIPTINDNSRDVIENWYFAVLAYNGVVEKNSPTKKLDGSRNATAYQEEVFKFIEENNGMTLKTLPFTREDFKYDPADEDTALIFNKLHYEVPGPLTKSRQLFSEGDKVYTVVGTNLRTSKDGAGNNPLSSRQVAEILEETVFYDTSLQSPFRHWVRYHIQLQDGRTGYVTSGALEPITSRVSGATRYETAIEISKEGWQDGADTVVLAQAMNFPDALAGAPLAYKYNAPILLTETAKLTDATKKEIERLGADRVIILGSQVAVSKQVEDALVSMNLKEVKRIGGATRFETAQLIANELGSTNGKAIVATGFEFPDALAVAPYAARNAIPILLTNPNYIPESTMQALQGKSTIYAIGGENALNAPVINKLPGTVQQIAGETRYDTAAEIINAFDLGDQQALVATGTGFADALTGAVLAAKKNASLLLVTKDDVRTPIETIIKQRSIHTFTLLGGSDVVNVDNELAELATYSLQ</sequence>
<dbReference type="PANTHER" id="PTHR30032">
    <property type="entry name" value="N-ACETYLMURAMOYL-L-ALANINE AMIDASE-RELATED"/>
    <property type="match status" value="1"/>
</dbReference>
<organism evidence="2 3">
    <name type="scientific">Neobacillus niacini</name>
    <dbReference type="NCBI Taxonomy" id="86668"/>
    <lineage>
        <taxon>Bacteria</taxon>
        <taxon>Bacillati</taxon>
        <taxon>Bacillota</taxon>
        <taxon>Bacilli</taxon>
        <taxon>Bacillales</taxon>
        <taxon>Bacillaceae</taxon>
        <taxon>Neobacillus</taxon>
    </lineage>
</organism>
<accession>A0A852TEJ6</accession>
<comment type="caution">
    <text evidence="2">The sequence shown here is derived from an EMBL/GenBank/DDBJ whole genome shotgun (WGS) entry which is preliminary data.</text>
</comment>
<dbReference type="Proteomes" id="UP000548423">
    <property type="component" value="Unassembled WGS sequence"/>
</dbReference>
<dbReference type="EMBL" id="JACCBX010000005">
    <property type="protein sequence ID" value="NYE05788.1"/>
    <property type="molecule type" value="Genomic_DNA"/>
</dbReference>
<dbReference type="Pfam" id="PF04122">
    <property type="entry name" value="CW_binding_2"/>
    <property type="match status" value="3"/>
</dbReference>
<dbReference type="AlphaFoldDB" id="A0A852TEJ6"/>
<evidence type="ECO:0000313" key="3">
    <source>
        <dbReference type="Proteomes" id="UP000548423"/>
    </source>
</evidence>
<name>A0A852TEJ6_9BACI</name>
<dbReference type="SUPFAM" id="SSF53955">
    <property type="entry name" value="Lysozyme-like"/>
    <property type="match status" value="1"/>
</dbReference>
<evidence type="ECO:0000256" key="1">
    <source>
        <dbReference type="SAM" id="SignalP"/>
    </source>
</evidence>
<evidence type="ECO:0000313" key="2">
    <source>
        <dbReference type="EMBL" id="NYE05788.1"/>
    </source>
</evidence>